<dbReference type="RefSeq" id="WP_217792515.1">
    <property type="nucleotide sequence ID" value="NZ_JAHSPG010000013.1"/>
</dbReference>
<dbReference type="AlphaFoldDB" id="A0A9E2SA72"/>
<comment type="caution">
    <text evidence="2">The sequence shown here is derived from an EMBL/GenBank/DDBJ whole genome shotgun (WGS) entry which is preliminary data.</text>
</comment>
<reference evidence="2" key="1">
    <citation type="submission" date="2021-06" db="EMBL/GenBank/DDBJ databases">
        <authorList>
            <person name="Huq M.A."/>
        </authorList>
    </citation>
    <scope>NUCLEOTIDE SEQUENCE</scope>
    <source>
        <strain evidence="2">MAH-26</strain>
    </source>
</reference>
<sequence length="126" mass="14462">MKRSILNCMLVLFLTGCASITGHDEIHDFIPGTYVRILHDEFTGGVDSLIIQPINNGTETYSISRRTSYQQTFEGKKLRPVYEKVEWVVTYQPATKQLMDAMHERVFTFIPKENKLLMGSAAYIKK</sequence>
<accession>A0A9E2SA72</accession>
<dbReference type="EMBL" id="JAHSPG010000013">
    <property type="protein sequence ID" value="MBV4358796.1"/>
    <property type="molecule type" value="Genomic_DNA"/>
</dbReference>
<evidence type="ECO:0000313" key="2">
    <source>
        <dbReference type="EMBL" id="MBV4358796.1"/>
    </source>
</evidence>
<keyword evidence="1" id="KW-0732">Signal</keyword>
<evidence type="ECO:0000313" key="3">
    <source>
        <dbReference type="Proteomes" id="UP000812270"/>
    </source>
</evidence>
<feature type="signal peptide" evidence="1">
    <location>
        <begin position="1"/>
        <end position="18"/>
    </location>
</feature>
<name>A0A9E2SA72_9BACT</name>
<protein>
    <recommendedName>
        <fullName evidence="4">DUF3997 domain-containing protein</fullName>
    </recommendedName>
</protein>
<feature type="chain" id="PRO_5038695489" description="DUF3997 domain-containing protein" evidence="1">
    <location>
        <begin position="19"/>
        <end position="126"/>
    </location>
</feature>
<proteinExistence type="predicted"/>
<keyword evidence="3" id="KW-1185">Reference proteome</keyword>
<dbReference type="Proteomes" id="UP000812270">
    <property type="component" value="Unassembled WGS sequence"/>
</dbReference>
<gene>
    <name evidence="2" type="ORF">KTO63_16645</name>
</gene>
<evidence type="ECO:0000256" key="1">
    <source>
        <dbReference type="SAM" id="SignalP"/>
    </source>
</evidence>
<dbReference type="PROSITE" id="PS51257">
    <property type="entry name" value="PROKAR_LIPOPROTEIN"/>
    <property type="match status" value="1"/>
</dbReference>
<organism evidence="2 3">
    <name type="scientific">Pinibacter aurantiacus</name>
    <dbReference type="NCBI Taxonomy" id="2851599"/>
    <lineage>
        <taxon>Bacteria</taxon>
        <taxon>Pseudomonadati</taxon>
        <taxon>Bacteroidota</taxon>
        <taxon>Chitinophagia</taxon>
        <taxon>Chitinophagales</taxon>
        <taxon>Chitinophagaceae</taxon>
        <taxon>Pinibacter</taxon>
    </lineage>
</organism>
<evidence type="ECO:0008006" key="4">
    <source>
        <dbReference type="Google" id="ProtNLM"/>
    </source>
</evidence>